<evidence type="ECO:0000256" key="6">
    <source>
        <dbReference type="ARBA" id="ARBA00022605"/>
    </source>
</evidence>
<dbReference type="InterPro" id="IPR013785">
    <property type="entry name" value="Aldolase_TIM"/>
</dbReference>
<evidence type="ECO:0000256" key="9">
    <source>
        <dbReference type="ARBA" id="ARBA00023235"/>
    </source>
</evidence>
<dbReference type="GO" id="GO:0000162">
    <property type="term" value="P:L-tryptophan biosynthetic process"/>
    <property type="evidence" value="ECO:0007669"/>
    <property type="project" value="UniProtKB-UniRule"/>
</dbReference>
<dbReference type="EC" id="5.3.1.24" evidence="4 10"/>
<feature type="domain" description="N-(5'phosphoribosyl) anthranilate isomerase (PRAI)" evidence="11">
    <location>
        <begin position="3"/>
        <end position="196"/>
    </location>
</feature>
<comment type="similarity">
    <text evidence="3 10">Belongs to the TrpF family.</text>
</comment>
<dbReference type="InterPro" id="IPR044643">
    <property type="entry name" value="TrpF_fam"/>
</dbReference>
<evidence type="ECO:0000256" key="10">
    <source>
        <dbReference type="HAMAP-Rule" id="MF_00135"/>
    </source>
</evidence>
<comment type="caution">
    <text evidence="12">The sequence shown here is derived from an EMBL/GenBank/DDBJ whole genome shotgun (WGS) entry which is preliminary data.</text>
</comment>
<protein>
    <recommendedName>
        <fullName evidence="5 10">N-(5'-phosphoribosyl)anthranilate isomerase</fullName>
        <shortName evidence="10">PRAI</shortName>
        <ecNumber evidence="4 10">5.3.1.24</ecNumber>
    </recommendedName>
</protein>
<dbReference type="PANTHER" id="PTHR42894">
    <property type="entry name" value="N-(5'-PHOSPHORIBOSYL)ANTHRANILATE ISOMERASE"/>
    <property type="match status" value="1"/>
</dbReference>
<evidence type="ECO:0000256" key="5">
    <source>
        <dbReference type="ARBA" id="ARBA00022272"/>
    </source>
</evidence>
<proteinExistence type="inferred from homology"/>
<dbReference type="InterPro" id="IPR001240">
    <property type="entry name" value="PRAI_dom"/>
</dbReference>
<dbReference type="NCBIfam" id="NF002298">
    <property type="entry name" value="PRK01222.1-4"/>
    <property type="match status" value="1"/>
</dbReference>
<dbReference type="GO" id="GO:0004640">
    <property type="term" value="F:phosphoribosylanthranilate isomerase activity"/>
    <property type="evidence" value="ECO:0007669"/>
    <property type="project" value="UniProtKB-UniRule"/>
</dbReference>
<evidence type="ECO:0000256" key="4">
    <source>
        <dbReference type="ARBA" id="ARBA00012572"/>
    </source>
</evidence>
<evidence type="ECO:0000313" key="12">
    <source>
        <dbReference type="EMBL" id="MBS4224360.1"/>
    </source>
</evidence>
<evidence type="ECO:0000313" key="13">
    <source>
        <dbReference type="Proteomes" id="UP000676456"/>
    </source>
</evidence>
<sequence length="212" mass="23150">MKVKICGILTTEAAAAASEAGANMLGFVFADSKRRIAPEKAGEVIAQLPDHVKSVGVFVNETYENIIRIAKTAKLDYIQLHGDESPEFCRKLPLPVIKAFSIKEKTDLDKISDYDCAYYLLDSPGVKYRGGSGIPFDWSLLADLDIPKEKIILAGGLDVENVVAAIKTVRPAVVDVSSGVETDGEKDLEKIKAFIREAKLEEREEIGSLHIT</sequence>
<dbReference type="Pfam" id="PF00697">
    <property type="entry name" value="PRAI"/>
    <property type="match status" value="1"/>
</dbReference>
<reference evidence="12 13" key="1">
    <citation type="submission" date="2021-05" db="EMBL/GenBank/DDBJ databases">
        <title>Novel Bacillus species.</title>
        <authorList>
            <person name="Liu G."/>
        </authorList>
    </citation>
    <scope>NUCLEOTIDE SEQUENCE [LARGE SCALE GENOMIC DNA]</scope>
    <source>
        <strain evidence="12 13">FJAT-49682</strain>
    </source>
</reference>
<dbReference type="AlphaFoldDB" id="A0A942UPA9"/>
<dbReference type="FunFam" id="3.20.20.70:FF:000075">
    <property type="entry name" value="Tryptophan biosynthesis protein TRP1"/>
    <property type="match status" value="1"/>
</dbReference>
<keyword evidence="8 10" id="KW-0057">Aromatic amino acid biosynthesis</keyword>
<dbReference type="PANTHER" id="PTHR42894:SF1">
    <property type="entry name" value="N-(5'-PHOSPHORIBOSYL)ANTHRANILATE ISOMERASE"/>
    <property type="match status" value="1"/>
</dbReference>
<evidence type="ECO:0000256" key="3">
    <source>
        <dbReference type="ARBA" id="ARBA00007571"/>
    </source>
</evidence>
<name>A0A942UPA9_9BACI</name>
<evidence type="ECO:0000256" key="7">
    <source>
        <dbReference type="ARBA" id="ARBA00022822"/>
    </source>
</evidence>
<evidence type="ECO:0000259" key="11">
    <source>
        <dbReference type="Pfam" id="PF00697"/>
    </source>
</evidence>
<evidence type="ECO:0000256" key="2">
    <source>
        <dbReference type="ARBA" id="ARBA00004664"/>
    </source>
</evidence>
<organism evidence="12 13">
    <name type="scientific">Lederbergia citrea</name>
    <dbReference type="NCBI Taxonomy" id="2833581"/>
    <lineage>
        <taxon>Bacteria</taxon>
        <taxon>Bacillati</taxon>
        <taxon>Bacillota</taxon>
        <taxon>Bacilli</taxon>
        <taxon>Bacillales</taxon>
        <taxon>Bacillaceae</taxon>
        <taxon>Lederbergia</taxon>
    </lineage>
</organism>
<evidence type="ECO:0000256" key="1">
    <source>
        <dbReference type="ARBA" id="ARBA00001164"/>
    </source>
</evidence>
<dbReference type="CDD" id="cd00405">
    <property type="entry name" value="PRAI"/>
    <property type="match status" value="1"/>
</dbReference>
<comment type="catalytic activity">
    <reaction evidence="1 10">
        <text>N-(5-phospho-beta-D-ribosyl)anthranilate = 1-(2-carboxyphenylamino)-1-deoxy-D-ribulose 5-phosphate</text>
        <dbReference type="Rhea" id="RHEA:21540"/>
        <dbReference type="ChEBI" id="CHEBI:18277"/>
        <dbReference type="ChEBI" id="CHEBI:58613"/>
        <dbReference type="EC" id="5.3.1.24"/>
    </reaction>
</comment>
<keyword evidence="9 10" id="KW-0413">Isomerase</keyword>
<accession>A0A942UPA9</accession>
<gene>
    <name evidence="10" type="primary">trpF</name>
    <name evidence="12" type="ORF">KHA91_16690</name>
</gene>
<keyword evidence="13" id="KW-1185">Reference proteome</keyword>
<dbReference type="InterPro" id="IPR011060">
    <property type="entry name" value="RibuloseP-bd_barrel"/>
</dbReference>
<dbReference type="SUPFAM" id="SSF51366">
    <property type="entry name" value="Ribulose-phoshate binding barrel"/>
    <property type="match status" value="1"/>
</dbReference>
<comment type="pathway">
    <text evidence="2 10">Amino-acid biosynthesis; L-tryptophan biosynthesis; L-tryptophan from chorismate: step 3/5.</text>
</comment>
<evidence type="ECO:0000256" key="8">
    <source>
        <dbReference type="ARBA" id="ARBA00023141"/>
    </source>
</evidence>
<dbReference type="Proteomes" id="UP000676456">
    <property type="component" value="Unassembled WGS sequence"/>
</dbReference>
<dbReference type="RefSeq" id="WP_213099377.1">
    <property type="nucleotide sequence ID" value="NZ_JAGYPN010000003.1"/>
</dbReference>
<keyword evidence="6 10" id="KW-0028">Amino-acid biosynthesis</keyword>
<dbReference type="EMBL" id="JAGYPN010000003">
    <property type="protein sequence ID" value="MBS4224360.1"/>
    <property type="molecule type" value="Genomic_DNA"/>
</dbReference>
<dbReference type="Gene3D" id="3.20.20.70">
    <property type="entry name" value="Aldolase class I"/>
    <property type="match status" value="1"/>
</dbReference>
<dbReference type="HAMAP" id="MF_00135">
    <property type="entry name" value="PRAI"/>
    <property type="match status" value="1"/>
</dbReference>
<keyword evidence="7 10" id="KW-0822">Tryptophan biosynthesis</keyword>